<keyword evidence="2" id="KW-1185">Reference proteome</keyword>
<accession>A0A4Y2BMT2</accession>
<dbReference type="EMBL" id="BGPR01000094">
    <property type="protein sequence ID" value="GBL93510.1"/>
    <property type="molecule type" value="Genomic_DNA"/>
</dbReference>
<dbReference type="AlphaFoldDB" id="A0A4Y2BMT2"/>
<evidence type="ECO:0000313" key="2">
    <source>
        <dbReference type="Proteomes" id="UP000499080"/>
    </source>
</evidence>
<name>A0A4Y2BMT2_ARAVE</name>
<evidence type="ECO:0000313" key="1">
    <source>
        <dbReference type="EMBL" id="GBL93510.1"/>
    </source>
</evidence>
<comment type="caution">
    <text evidence="1">The sequence shown here is derived from an EMBL/GenBank/DDBJ whole genome shotgun (WGS) entry which is preliminary data.</text>
</comment>
<proteinExistence type="predicted"/>
<dbReference type="Proteomes" id="UP000499080">
    <property type="component" value="Unassembled WGS sequence"/>
</dbReference>
<sequence length="122" mass="13087">MVAYAIFSRGTQFDTCQQLINADLKAFINFDIRDIHALVSSMPNRVPSKIAPLPGEHRVEVGYSRSPPANPPNIAAPIGFPLGLHSDGKHSKIFHDGVQPLGSDGTIHYPGGDTSIEATSSH</sequence>
<organism evidence="1 2">
    <name type="scientific">Araneus ventricosus</name>
    <name type="common">Orbweaver spider</name>
    <name type="synonym">Epeira ventricosa</name>
    <dbReference type="NCBI Taxonomy" id="182803"/>
    <lineage>
        <taxon>Eukaryota</taxon>
        <taxon>Metazoa</taxon>
        <taxon>Ecdysozoa</taxon>
        <taxon>Arthropoda</taxon>
        <taxon>Chelicerata</taxon>
        <taxon>Arachnida</taxon>
        <taxon>Araneae</taxon>
        <taxon>Araneomorphae</taxon>
        <taxon>Entelegynae</taxon>
        <taxon>Araneoidea</taxon>
        <taxon>Araneidae</taxon>
        <taxon>Araneus</taxon>
    </lineage>
</organism>
<protein>
    <submittedName>
        <fullName evidence="1">Uncharacterized protein</fullName>
    </submittedName>
</protein>
<reference evidence="1 2" key="1">
    <citation type="journal article" date="2019" name="Sci. Rep.">
        <title>Orb-weaving spider Araneus ventricosus genome elucidates the spidroin gene catalogue.</title>
        <authorList>
            <person name="Kono N."/>
            <person name="Nakamura H."/>
            <person name="Ohtoshi R."/>
            <person name="Moran D.A.P."/>
            <person name="Shinohara A."/>
            <person name="Yoshida Y."/>
            <person name="Fujiwara M."/>
            <person name="Mori M."/>
            <person name="Tomita M."/>
            <person name="Arakawa K."/>
        </authorList>
    </citation>
    <scope>NUCLEOTIDE SEQUENCE [LARGE SCALE GENOMIC DNA]</scope>
</reference>
<gene>
    <name evidence="1" type="ORF">AVEN_59702_1</name>
</gene>